<evidence type="ECO:0000256" key="5">
    <source>
        <dbReference type="ARBA" id="ARBA00023274"/>
    </source>
</evidence>
<dbReference type="GO" id="GO:0003735">
    <property type="term" value="F:structural constituent of ribosome"/>
    <property type="evidence" value="ECO:0007669"/>
    <property type="project" value="TreeGrafter"/>
</dbReference>
<comment type="caution">
    <text evidence="9">The sequence shown here is derived from an EMBL/GenBank/DDBJ whole genome shotgun (WGS) entry which is preliminary data.</text>
</comment>
<comment type="similarity">
    <text evidence="1">Belongs to the universal ribosomal protein uS4 family.</text>
</comment>
<dbReference type="InterPro" id="IPR036986">
    <property type="entry name" value="S4_RNA-bd_sf"/>
</dbReference>
<keyword evidence="2" id="KW-0699">rRNA-binding</keyword>
<evidence type="ECO:0000256" key="4">
    <source>
        <dbReference type="ARBA" id="ARBA00022980"/>
    </source>
</evidence>
<dbReference type="SMART" id="SM00363">
    <property type="entry name" value="S4"/>
    <property type="match status" value="1"/>
</dbReference>
<feature type="domain" description="RNA-binding S4" evidence="8">
    <location>
        <begin position="9"/>
        <end position="71"/>
    </location>
</feature>
<organism evidence="9">
    <name type="scientific">candidate division CPR1 bacterium ADurb.Bin160</name>
    <dbReference type="NCBI Taxonomy" id="1852826"/>
    <lineage>
        <taxon>Bacteria</taxon>
        <taxon>candidate division CPR1</taxon>
    </lineage>
</organism>
<dbReference type="Gene3D" id="3.10.290.10">
    <property type="entry name" value="RNA-binding S4 domain"/>
    <property type="match status" value="1"/>
</dbReference>
<evidence type="ECO:0000256" key="7">
    <source>
        <dbReference type="PROSITE-ProRule" id="PRU00182"/>
    </source>
</evidence>
<name>A0A1V5ZL67_9BACT</name>
<dbReference type="PANTHER" id="PTHR11831">
    <property type="entry name" value="30S 40S RIBOSOMAL PROTEIN"/>
    <property type="match status" value="1"/>
</dbReference>
<evidence type="ECO:0000256" key="2">
    <source>
        <dbReference type="ARBA" id="ARBA00022730"/>
    </source>
</evidence>
<keyword evidence="4 9" id="KW-0689">Ribosomal protein</keyword>
<dbReference type="InterPro" id="IPR022801">
    <property type="entry name" value="Ribosomal_uS4"/>
</dbReference>
<proteinExistence type="inferred from homology"/>
<dbReference type="GO" id="GO:0042274">
    <property type="term" value="P:ribosomal small subunit biogenesis"/>
    <property type="evidence" value="ECO:0007669"/>
    <property type="project" value="TreeGrafter"/>
</dbReference>
<dbReference type="PROSITE" id="PS50889">
    <property type="entry name" value="S4"/>
    <property type="match status" value="1"/>
</dbReference>
<protein>
    <recommendedName>
        <fullName evidence="6">Small ribosomal subunit protein uS4</fullName>
    </recommendedName>
</protein>
<sequence length="100" mass="11455">MALYIFLESRIDSIIYRSGLAKTIIQARQAVNHGHFLLNGRKHNIPSTFIKIGDKITLKTKLKDSPLYTGITVSKTQKIPSWIKVDRNKYEVEMLSLPKL</sequence>
<keyword evidence="3 7" id="KW-0694">RNA-binding</keyword>
<evidence type="ECO:0000256" key="3">
    <source>
        <dbReference type="ARBA" id="ARBA00022884"/>
    </source>
</evidence>
<evidence type="ECO:0000259" key="8">
    <source>
        <dbReference type="SMART" id="SM00363"/>
    </source>
</evidence>
<reference evidence="9" key="1">
    <citation type="submission" date="2017-02" db="EMBL/GenBank/DDBJ databases">
        <title>Delving into the versatile metabolic prowess of the omnipresent phylum Bacteroidetes.</title>
        <authorList>
            <person name="Nobu M.K."/>
            <person name="Mei R."/>
            <person name="Narihiro T."/>
            <person name="Kuroda K."/>
            <person name="Liu W.-T."/>
        </authorList>
    </citation>
    <scope>NUCLEOTIDE SEQUENCE</scope>
    <source>
        <strain evidence="9">ADurb.Bin160</strain>
    </source>
</reference>
<dbReference type="Proteomes" id="UP000485621">
    <property type="component" value="Unassembled WGS sequence"/>
</dbReference>
<evidence type="ECO:0000256" key="1">
    <source>
        <dbReference type="ARBA" id="ARBA00007465"/>
    </source>
</evidence>
<dbReference type="PANTHER" id="PTHR11831:SF4">
    <property type="entry name" value="SMALL RIBOSOMAL SUBUNIT PROTEIN US4M"/>
    <property type="match status" value="1"/>
</dbReference>
<dbReference type="SUPFAM" id="SSF55174">
    <property type="entry name" value="Alpha-L RNA-binding motif"/>
    <property type="match status" value="1"/>
</dbReference>
<dbReference type="AlphaFoldDB" id="A0A1V5ZL67"/>
<dbReference type="FunFam" id="3.10.290.10:FF:000001">
    <property type="entry name" value="30S ribosomal protein S4"/>
    <property type="match status" value="1"/>
</dbReference>
<dbReference type="GO" id="GO:0019843">
    <property type="term" value="F:rRNA binding"/>
    <property type="evidence" value="ECO:0007669"/>
    <property type="project" value="UniProtKB-KW"/>
</dbReference>
<dbReference type="Pfam" id="PF01479">
    <property type="entry name" value="S4"/>
    <property type="match status" value="1"/>
</dbReference>
<dbReference type="GO" id="GO:0015935">
    <property type="term" value="C:small ribosomal subunit"/>
    <property type="evidence" value="ECO:0007669"/>
    <property type="project" value="TreeGrafter"/>
</dbReference>
<dbReference type="InterPro" id="IPR002942">
    <property type="entry name" value="S4_RNA-bd"/>
</dbReference>
<accession>A0A1V5ZL67</accession>
<gene>
    <name evidence="9" type="primary">rpsD</name>
    <name evidence="9" type="ORF">BWY04_01132</name>
</gene>
<evidence type="ECO:0000313" key="9">
    <source>
        <dbReference type="EMBL" id="OQB40923.1"/>
    </source>
</evidence>
<evidence type="ECO:0000256" key="6">
    <source>
        <dbReference type="ARBA" id="ARBA00035254"/>
    </source>
</evidence>
<keyword evidence="5" id="KW-0687">Ribonucleoprotein</keyword>
<dbReference type="EMBL" id="MWDB01000028">
    <property type="protein sequence ID" value="OQB40923.1"/>
    <property type="molecule type" value="Genomic_DNA"/>
</dbReference>
<dbReference type="CDD" id="cd00165">
    <property type="entry name" value="S4"/>
    <property type="match status" value="1"/>
</dbReference>